<dbReference type="FunFam" id="3.40.1190.10:FF:000011">
    <property type="entry name" value="Folylpolyglutamate synthase/dihydrofolate synthase"/>
    <property type="match status" value="1"/>
</dbReference>
<dbReference type="PANTHER" id="PTHR11136">
    <property type="entry name" value="FOLYLPOLYGLUTAMATE SYNTHASE-RELATED"/>
    <property type="match status" value="1"/>
</dbReference>
<reference evidence="13 14" key="1">
    <citation type="submission" date="2019-10" db="EMBL/GenBank/DDBJ databases">
        <title>Genomic analysis of Raineyella sp. CBA3103.</title>
        <authorList>
            <person name="Roh S.W."/>
        </authorList>
    </citation>
    <scope>NUCLEOTIDE SEQUENCE [LARGE SCALE GENOMIC DNA]</scope>
    <source>
        <strain evidence="13 14">CBA3103</strain>
    </source>
</reference>
<dbReference type="PANTHER" id="PTHR11136:SF0">
    <property type="entry name" value="DIHYDROFOLATE SYNTHETASE-RELATED"/>
    <property type="match status" value="1"/>
</dbReference>
<evidence type="ECO:0000313" key="13">
    <source>
        <dbReference type="EMBL" id="QGF24983.1"/>
    </source>
</evidence>
<gene>
    <name evidence="13" type="ORF">Rai3103_16725</name>
</gene>
<sequence>MSDISRDPDSLLAGDARHRELAARLMARWPEHRVGPSLSRISALCELLGDPQHATPVIQITGTNGKGSTAIMIEALLRAMGLRTGRFSSPHLTDVRERISIDGAPISVERFDEVWEDIAPYVAMVDEQRLDGIPMTFFEVITAMAYAAFADAPVDVAIVEVGMGGRWDATSVADATVAVFTPISYDHMHILGNTLTEIATEKAGIIKEGSHVVTAGQELEAATVLLRRATETGSLLSAEGVDFGLIDRAPALGGQVIAVNASSGPVRDLHLPLYGEHMAHNAALAIAAVETFLGMKALTPEVIQDGLDQVIAPGRMEVVRTSPTIVLDSAHNPHGAAAVVATIQEAFTFNPLIGVVAAMRDKDVRQVLETLEPVMHQVVVTTVAATDRALSPEELGELAREVFGGDRVSVAATMADALERATMIADTLMAEGIDPELLAGEEDLPPTPGILVTGTVIGIGEARGILVPGERAAGESRVAARAAATDDEAQLEIGTTAWGAEGED</sequence>
<feature type="domain" description="Mur ligase C-terminal" evidence="11">
    <location>
        <begin position="314"/>
        <end position="425"/>
    </location>
</feature>
<dbReference type="InterPro" id="IPR001645">
    <property type="entry name" value="Folylpolyglutamate_synth"/>
</dbReference>
<dbReference type="EC" id="6.3.2.17" evidence="3"/>
<comment type="similarity">
    <text evidence="2">Belongs to the folylpolyglutamate synthase family.</text>
</comment>
<dbReference type="Gene3D" id="3.90.190.20">
    <property type="entry name" value="Mur ligase, C-terminal domain"/>
    <property type="match status" value="1"/>
</dbReference>
<protein>
    <recommendedName>
        <fullName evidence="3">tetrahydrofolate synthase</fullName>
        <ecNumber evidence="3">6.3.2.17</ecNumber>
    </recommendedName>
    <alternativeName>
        <fullName evidence="9">Tetrahydrofolylpolyglutamate synthase</fullName>
    </alternativeName>
</protein>
<dbReference type="GO" id="GO:0004326">
    <property type="term" value="F:tetrahydrofolylpolyglutamate synthase activity"/>
    <property type="evidence" value="ECO:0007669"/>
    <property type="project" value="UniProtKB-EC"/>
</dbReference>
<evidence type="ECO:0000256" key="7">
    <source>
        <dbReference type="ARBA" id="ARBA00022840"/>
    </source>
</evidence>
<comment type="cofactor">
    <cofactor evidence="1">
        <name>Mg(2+)</name>
        <dbReference type="ChEBI" id="CHEBI:18420"/>
    </cofactor>
</comment>
<keyword evidence="4" id="KW-0436">Ligase</keyword>
<dbReference type="SUPFAM" id="SSF53623">
    <property type="entry name" value="MurD-like peptide ligases, catalytic domain"/>
    <property type="match status" value="1"/>
</dbReference>
<evidence type="ECO:0000256" key="1">
    <source>
        <dbReference type="ARBA" id="ARBA00001946"/>
    </source>
</evidence>
<keyword evidence="8" id="KW-0460">Magnesium</keyword>
<evidence type="ECO:0000256" key="9">
    <source>
        <dbReference type="ARBA" id="ARBA00030592"/>
    </source>
</evidence>
<dbReference type="Pfam" id="PF02875">
    <property type="entry name" value="Mur_ligase_C"/>
    <property type="match status" value="1"/>
</dbReference>
<dbReference type="Gene3D" id="3.40.1190.10">
    <property type="entry name" value="Mur-like, catalytic domain"/>
    <property type="match status" value="1"/>
</dbReference>
<dbReference type="InterPro" id="IPR036615">
    <property type="entry name" value="Mur_ligase_C_dom_sf"/>
</dbReference>
<accession>A0A5Q2FIJ0</accession>
<dbReference type="InterPro" id="IPR004101">
    <property type="entry name" value="Mur_ligase_C"/>
</dbReference>
<organism evidence="13 14">
    <name type="scientific">Raineyella fluvialis</name>
    <dbReference type="NCBI Taxonomy" id="2662261"/>
    <lineage>
        <taxon>Bacteria</taxon>
        <taxon>Bacillati</taxon>
        <taxon>Actinomycetota</taxon>
        <taxon>Actinomycetes</taxon>
        <taxon>Propionibacteriales</taxon>
        <taxon>Propionibacteriaceae</taxon>
        <taxon>Raineyella</taxon>
    </lineage>
</organism>
<evidence type="ECO:0000313" key="14">
    <source>
        <dbReference type="Proteomes" id="UP000386847"/>
    </source>
</evidence>
<dbReference type="EMBL" id="CP045725">
    <property type="protein sequence ID" value="QGF24983.1"/>
    <property type="molecule type" value="Genomic_DNA"/>
</dbReference>
<comment type="catalytic activity">
    <reaction evidence="10">
        <text>(6S)-5,6,7,8-tetrahydrofolyl-(gamma-L-Glu)(n) + L-glutamate + ATP = (6S)-5,6,7,8-tetrahydrofolyl-(gamma-L-Glu)(n+1) + ADP + phosphate + H(+)</text>
        <dbReference type="Rhea" id="RHEA:10580"/>
        <dbReference type="Rhea" id="RHEA-COMP:14738"/>
        <dbReference type="Rhea" id="RHEA-COMP:14740"/>
        <dbReference type="ChEBI" id="CHEBI:15378"/>
        <dbReference type="ChEBI" id="CHEBI:29985"/>
        <dbReference type="ChEBI" id="CHEBI:30616"/>
        <dbReference type="ChEBI" id="CHEBI:43474"/>
        <dbReference type="ChEBI" id="CHEBI:141005"/>
        <dbReference type="ChEBI" id="CHEBI:456216"/>
        <dbReference type="EC" id="6.3.2.17"/>
    </reaction>
</comment>
<dbReference type="Pfam" id="PF08245">
    <property type="entry name" value="Mur_ligase_M"/>
    <property type="match status" value="1"/>
</dbReference>
<proteinExistence type="inferred from homology"/>
<feature type="domain" description="Mur ligase central" evidence="12">
    <location>
        <begin position="60"/>
        <end position="289"/>
    </location>
</feature>
<dbReference type="GO" id="GO:0005524">
    <property type="term" value="F:ATP binding"/>
    <property type="evidence" value="ECO:0007669"/>
    <property type="project" value="UniProtKB-KW"/>
</dbReference>
<keyword evidence="6" id="KW-0547">Nucleotide-binding</keyword>
<dbReference type="SUPFAM" id="SSF53244">
    <property type="entry name" value="MurD-like peptide ligases, peptide-binding domain"/>
    <property type="match status" value="1"/>
</dbReference>
<dbReference type="GO" id="GO:0008841">
    <property type="term" value="F:dihydrofolate synthase activity"/>
    <property type="evidence" value="ECO:0007669"/>
    <property type="project" value="TreeGrafter"/>
</dbReference>
<evidence type="ECO:0000256" key="10">
    <source>
        <dbReference type="ARBA" id="ARBA00047493"/>
    </source>
</evidence>
<dbReference type="KEGG" id="rain:Rai3103_16725"/>
<evidence type="ECO:0000259" key="11">
    <source>
        <dbReference type="Pfam" id="PF02875"/>
    </source>
</evidence>
<dbReference type="InterPro" id="IPR013221">
    <property type="entry name" value="Mur_ligase_cen"/>
</dbReference>
<dbReference type="GO" id="GO:0046872">
    <property type="term" value="F:metal ion binding"/>
    <property type="evidence" value="ECO:0007669"/>
    <property type="project" value="UniProtKB-KW"/>
</dbReference>
<evidence type="ECO:0000256" key="4">
    <source>
        <dbReference type="ARBA" id="ARBA00022598"/>
    </source>
</evidence>
<evidence type="ECO:0000256" key="2">
    <source>
        <dbReference type="ARBA" id="ARBA00008276"/>
    </source>
</evidence>
<dbReference type="Proteomes" id="UP000386847">
    <property type="component" value="Chromosome"/>
</dbReference>
<evidence type="ECO:0000256" key="5">
    <source>
        <dbReference type="ARBA" id="ARBA00022723"/>
    </source>
</evidence>
<keyword evidence="14" id="KW-1185">Reference proteome</keyword>
<evidence type="ECO:0000256" key="8">
    <source>
        <dbReference type="ARBA" id="ARBA00022842"/>
    </source>
</evidence>
<evidence type="ECO:0000259" key="12">
    <source>
        <dbReference type="Pfam" id="PF08245"/>
    </source>
</evidence>
<evidence type="ECO:0000256" key="6">
    <source>
        <dbReference type="ARBA" id="ARBA00022741"/>
    </source>
</evidence>
<dbReference type="GO" id="GO:0005737">
    <property type="term" value="C:cytoplasm"/>
    <property type="evidence" value="ECO:0007669"/>
    <property type="project" value="TreeGrafter"/>
</dbReference>
<keyword evidence="7" id="KW-0067">ATP-binding</keyword>
<dbReference type="NCBIfam" id="TIGR01499">
    <property type="entry name" value="folC"/>
    <property type="match status" value="1"/>
</dbReference>
<keyword evidence="5" id="KW-0479">Metal-binding</keyword>
<dbReference type="InterPro" id="IPR036565">
    <property type="entry name" value="Mur-like_cat_sf"/>
</dbReference>
<dbReference type="RefSeq" id="WP_153573512.1">
    <property type="nucleotide sequence ID" value="NZ_CP045725.1"/>
</dbReference>
<evidence type="ECO:0000256" key="3">
    <source>
        <dbReference type="ARBA" id="ARBA00013025"/>
    </source>
</evidence>
<dbReference type="AlphaFoldDB" id="A0A5Q2FIJ0"/>
<name>A0A5Q2FIJ0_9ACTN</name>